<dbReference type="Pfam" id="PF17137">
    <property type="entry name" value="DUF5110"/>
    <property type="match status" value="1"/>
</dbReference>
<dbReference type="InterPro" id="IPR033403">
    <property type="entry name" value="DUF5110"/>
</dbReference>
<feature type="domain" description="DUF5110" evidence="1">
    <location>
        <begin position="14"/>
        <end position="51"/>
    </location>
</feature>
<dbReference type="Gene3D" id="2.60.40.1180">
    <property type="entry name" value="Golgi alpha-mannosidase II"/>
    <property type="match status" value="1"/>
</dbReference>
<sequence>MNLGMSGVALTGYLYEDDGYSYNYQDNQFCFRTFIYKEKQLNTKREGLYTKYTSIQNVKTIG</sequence>
<dbReference type="EMBL" id="JBHTKJ010000065">
    <property type="protein sequence ID" value="MFD1040220.1"/>
    <property type="molecule type" value="Genomic_DNA"/>
</dbReference>
<evidence type="ECO:0000313" key="2">
    <source>
        <dbReference type="EMBL" id="MFD1040220.1"/>
    </source>
</evidence>
<keyword evidence="3" id="KW-1185">Reference proteome</keyword>
<organism evidence="2 3">
    <name type="scientific">Virgibacillus byunsanensis</name>
    <dbReference type="NCBI Taxonomy" id="570945"/>
    <lineage>
        <taxon>Bacteria</taxon>
        <taxon>Bacillati</taxon>
        <taxon>Bacillota</taxon>
        <taxon>Bacilli</taxon>
        <taxon>Bacillales</taxon>
        <taxon>Bacillaceae</taxon>
        <taxon>Virgibacillus</taxon>
    </lineage>
</organism>
<proteinExistence type="predicted"/>
<accession>A0ABW3LQI6</accession>
<protein>
    <submittedName>
        <fullName evidence="2">DUF5110 domain-containing protein</fullName>
    </submittedName>
</protein>
<gene>
    <name evidence="2" type="ORF">ACFQ3N_17745</name>
</gene>
<name>A0ABW3LQI6_9BACI</name>
<evidence type="ECO:0000313" key="3">
    <source>
        <dbReference type="Proteomes" id="UP001597040"/>
    </source>
</evidence>
<reference evidence="3" key="1">
    <citation type="journal article" date="2019" name="Int. J. Syst. Evol. Microbiol.">
        <title>The Global Catalogue of Microorganisms (GCM) 10K type strain sequencing project: providing services to taxonomists for standard genome sequencing and annotation.</title>
        <authorList>
            <consortium name="The Broad Institute Genomics Platform"/>
            <consortium name="The Broad Institute Genome Sequencing Center for Infectious Disease"/>
            <person name="Wu L."/>
            <person name="Ma J."/>
        </authorList>
    </citation>
    <scope>NUCLEOTIDE SEQUENCE [LARGE SCALE GENOMIC DNA]</scope>
    <source>
        <strain evidence="3">CCUG 56754</strain>
    </source>
</reference>
<evidence type="ECO:0000259" key="1">
    <source>
        <dbReference type="Pfam" id="PF17137"/>
    </source>
</evidence>
<dbReference type="Proteomes" id="UP001597040">
    <property type="component" value="Unassembled WGS sequence"/>
</dbReference>
<comment type="caution">
    <text evidence="2">The sequence shown here is derived from an EMBL/GenBank/DDBJ whole genome shotgun (WGS) entry which is preliminary data.</text>
</comment>
<dbReference type="InterPro" id="IPR013780">
    <property type="entry name" value="Glyco_hydro_b"/>
</dbReference>